<gene>
    <name evidence="2" type="ORF">GOB87_12300</name>
</gene>
<keyword evidence="1" id="KW-0812">Transmembrane</keyword>
<comment type="caution">
    <text evidence="2">The sequence shown here is derived from an EMBL/GenBank/DDBJ whole genome shotgun (WGS) entry which is preliminary data.</text>
</comment>
<feature type="transmembrane region" description="Helical" evidence="1">
    <location>
        <begin position="160"/>
        <end position="186"/>
    </location>
</feature>
<feature type="transmembrane region" description="Helical" evidence="1">
    <location>
        <begin position="301"/>
        <end position="324"/>
    </location>
</feature>
<feature type="transmembrane region" description="Helical" evidence="1">
    <location>
        <begin position="68"/>
        <end position="91"/>
    </location>
</feature>
<proteinExistence type="predicted"/>
<accession>A0A967EE58</accession>
<dbReference type="AlphaFoldDB" id="A0A967EE58"/>
<evidence type="ECO:0000256" key="1">
    <source>
        <dbReference type="SAM" id="Phobius"/>
    </source>
</evidence>
<dbReference type="RefSeq" id="WP_166317280.1">
    <property type="nucleotide sequence ID" value="NZ_WOTH01000030.1"/>
</dbReference>
<feature type="transmembrane region" description="Helical" evidence="1">
    <location>
        <begin position="336"/>
        <end position="353"/>
    </location>
</feature>
<reference evidence="2" key="1">
    <citation type="submission" date="2019-11" db="EMBL/GenBank/DDBJ databases">
        <title>Description of new Acetobacter species.</title>
        <authorList>
            <person name="Cleenwerck I."/>
            <person name="Sombolestani A.S."/>
        </authorList>
    </citation>
    <scope>NUCLEOTIDE SEQUENCE</scope>
    <source>
        <strain evidence="2">LMG 1626</strain>
    </source>
</reference>
<evidence type="ECO:0000313" key="2">
    <source>
        <dbReference type="EMBL" id="NHO54715.1"/>
    </source>
</evidence>
<dbReference type="EMBL" id="WOTH01000030">
    <property type="protein sequence ID" value="NHO54715.1"/>
    <property type="molecule type" value="Genomic_DNA"/>
</dbReference>
<name>A0A967EE58_9PROT</name>
<keyword evidence="3" id="KW-1185">Reference proteome</keyword>
<feature type="transmembrane region" description="Helical" evidence="1">
    <location>
        <begin position="271"/>
        <end position="289"/>
    </location>
</feature>
<feature type="transmembrane region" description="Helical" evidence="1">
    <location>
        <begin position="97"/>
        <end position="115"/>
    </location>
</feature>
<protein>
    <submittedName>
        <fullName evidence="2">Uncharacterized protein</fullName>
    </submittedName>
</protein>
<evidence type="ECO:0000313" key="3">
    <source>
        <dbReference type="Proteomes" id="UP000597459"/>
    </source>
</evidence>
<organism evidence="2 3">
    <name type="scientific">Acetobacter estunensis</name>
    <dbReference type="NCBI Taxonomy" id="104097"/>
    <lineage>
        <taxon>Bacteria</taxon>
        <taxon>Pseudomonadati</taxon>
        <taxon>Pseudomonadota</taxon>
        <taxon>Alphaproteobacteria</taxon>
        <taxon>Acetobacterales</taxon>
        <taxon>Acetobacteraceae</taxon>
        <taxon>Acetobacter</taxon>
    </lineage>
</organism>
<keyword evidence="1" id="KW-0472">Membrane</keyword>
<feature type="transmembrane region" description="Helical" evidence="1">
    <location>
        <begin position="198"/>
        <end position="218"/>
    </location>
</feature>
<dbReference type="Proteomes" id="UP000597459">
    <property type="component" value="Unassembled WGS sequence"/>
</dbReference>
<sequence length="496" mass="53967">MSAHVARYWARTSDQVGYFLAGKAFIHGNWRLHGWTLTPPDFWTSDIPLSGLLSVAWAGLGHSPISPLLLAFQPAVTWTALVASLIAVVRLRLVAASARWGATLLVLTLFAVPLLTVETAYFVTLSAIHLGSLIYGVWALHHAARYLETGRYGHLTACGLLAFLGIVGDPLLQVMITLPVLLFCISRFSERYENRGRLARLGSIMLAMAVLAPMAIAINQSTGGFAVEPLNPQFVAWQDIGGTLSTFFHDVLLAFGADPFGHPVKESVPTFLHFILLGLCLWQAGRLLLRTGSCGDGQGKDPFFSILLLATLCNAASLVLSNRISAEAFSIASVRYFFPGWATLCLVMALCCARQKAVLAVAGLTLAFTIKADARLIAHPPPTFLQADDGGALLDTLLHEEPSIGIGTWWHSLTYEIASQGSLTVLPAVTDGNGHVVPFQHIHENFSFDELTHHSFFVLVPSPTETYDEAAVLRTFGAPTARRQIGRFVILRYQRK</sequence>
<keyword evidence="1" id="KW-1133">Transmembrane helix</keyword>